<protein>
    <recommendedName>
        <fullName evidence="3">Secreted protein</fullName>
    </recommendedName>
</protein>
<evidence type="ECO:0000256" key="1">
    <source>
        <dbReference type="SAM" id="SignalP"/>
    </source>
</evidence>
<sequence>MVGKTAVWSFALILIFISANVKAQCTTTQLPNVLGLGTCLGLTPDYCTERPENATIEVIRIFSCVFRMLPEVAQPIQAFFQLRTLVAGVLSRVNSDGNALSVANMLCNPLGLPLFRCENVFRNNIRCGPPINISLPTSFGVNNCTNDTRLMCMEGEPLSNETMSELLNFLACLLSRSPYGGETLAKRLACTLAQLVQLSAQQFAATFPLPLLAAGVQMAAARLSTALAMRAQCF</sequence>
<proteinExistence type="evidence at transcript level"/>
<organism evidence="2">
    <name type="scientific">Amblyomma cajennense</name>
    <name type="common">Cayenne tick</name>
    <name type="synonym">Acarus cajennensis</name>
    <dbReference type="NCBI Taxonomy" id="34607"/>
    <lineage>
        <taxon>Eukaryota</taxon>
        <taxon>Metazoa</taxon>
        <taxon>Ecdysozoa</taxon>
        <taxon>Arthropoda</taxon>
        <taxon>Chelicerata</taxon>
        <taxon>Arachnida</taxon>
        <taxon>Acari</taxon>
        <taxon>Parasitiformes</taxon>
        <taxon>Ixodida</taxon>
        <taxon>Ixodoidea</taxon>
        <taxon>Ixodidae</taxon>
        <taxon>Amblyomminae</taxon>
        <taxon>Amblyomma</taxon>
    </lineage>
</organism>
<keyword evidence="1" id="KW-0732">Signal</keyword>
<feature type="chain" id="PRO_5001517308" description="Secreted protein" evidence="1">
    <location>
        <begin position="24"/>
        <end position="234"/>
    </location>
</feature>
<reference evidence="2" key="1">
    <citation type="submission" date="2014-03" db="EMBL/GenBank/DDBJ databases">
        <title>The sialotranscriptome of Amblyomma triste, Amblyomma parvum and Amblyomma cajennense ticks, uncovered by 454-based RNA-seq.</title>
        <authorList>
            <person name="Garcia G.R."/>
            <person name="Gardinassi L.G."/>
            <person name="Ribeiro J.M."/>
            <person name="Anatriello E."/>
            <person name="Ferreira B.R."/>
            <person name="Moreira H.N."/>
            <person name="Mafra C."/>
            <person name="Olegario M.M."/>
            <person name="Szabo P.J."/>
            <person name="Miranda-Santos I.K."/>
            <person name="Maruyama S.R."/>
        </authorList>
    </citation>
    <scope>NUCLEOTIDE SEQUENCE</scope>
    <source>
        <strain evidence="2">Uberlandia</strain>
        <tissue evidence="2">Salivary glands</tissue>
    </source>
</reference>
<evidence type="ECO:0008006" key="3">
    <source>
        <dbReference type="Google" id="ProtNLM"/>
    </source>
</evidence>
<evidence type="ECO:0000313" key="2">
    <source>
        <dbReference type="EMBL" id="JAC24301.1"/>
    </source>
</evidence>
<dbReference type="AlphaFoldDB" id="A0A023FR81"/>
<dbReference type="EMBL" id="GBBK01000181">
    <property type="protein sequence ID" value="JAC24301.1"/>
    <property type="molecule type" value="mRNA"/>
</dbReference>
<accession>A0A023FR81</accession>
<name>A0A023FR81_AMBCJ</name>
<feature type="signal peptide" evidence="1">
    <location>
        <begin position="1"/>
        <end position="23"/>
    </location>
</feature>